<dbReference type="EMBL" id="JAFLNM010000001">
    <property type="protein sequence ID" value="MBO0341223.1"/>
    <property type="molecule type" value="Genomic_DNA"/>
</dbReference>
<feature type="transmembrane region" description="Helical" evidence="1">
    <location>
        <begin position="227"/>
        <end position="248"/>
    </location>
</feature>
<keyword evidence="3" id="KW-1185">Reference proteome</keyword>
<evidence type="ECO:0000313" key="2">
    <source>
        <dbReference type="EMBL" id="MBO0341223.1"/>
    </source>
</evidence>
<name>A0ABS3FDK1_9FLAO</name>
<dbReference type="Pfam" id="PF02447">
    <property type="entry name" value="GntP_permease"/>
    <property type="match status" value="1"/>
</dbReference>
<evidence type="ECO:0000313" key="3">
    <source>
        <dbReference type="Proteomes" id="UP000664807"/>
    </source>
</evidence>
<sequence>MEFNLFMAVIIGIAILLFLILKLRIHAFIALLIGSIAVGLIAGLDANQIINTIQTGMGGTLGFVATVVGLGAIFGGILEASGGAKTIANFMISKFGLKRAPSAMVVSGFLIAIPVFFDVAFIILVPMMYALQRKTGKSLLLYAIPLLAGLAITHAFIPPTPGPIAVADIIGVDLGWVILMGFIAGIPTALIAGLWFGKRISKKIFVAAPEEIEEENHPELPPIGQTLSIIGLPIVLILLNTIVAAGTFGITNPLVLNTIALIGHPFSALIIANLLAWYFFGLRKGFTKDQLLKISTKSLAPAGTIILLTGAGGVFKQVLTDTGAGELLATSLSDAGIPILAFAFISAAIVRIVQGSSTVAMITAAGLVSPLLANTSLAPLELACMVIAIASGASIFSHVNDSGFWLVGQYLGITEKQTFKSWTIMTTILAFTGVITVSIVYILV</sequence>
<evidence type="ECO:0000256" key="1">
    <source>
        <dbReference type="SAM" id="Phobius"/>
    </source>
</evidence>
<organism evidence="2 3">
    <name type="scientific">Flagellimonas profundi</name>
    <dbReference type="NCBI Taxonomy" id="2915620"/>
    <lineage>
        <taxon>Bacteria</taxon>
        <taxon>Pseudomonadati</taxon>
        <taxon>Bacteroidota</taxon>
        <taxon>Flavobacteriia</taxon>
        <taxon>Flavobacteriales</taxon>
        <taxon>Flavobacteriaceae</taxon>
        <taxon>Flagellimonas</taxon>
    </lineage>
</organism>
<feature type="transmembrane region" description="Helical" evidence="1">
    <location>
        <begin position="58"/>
        <end position="78"/>
    </location>
</feature>
<feature type="transmembrane region" description="Helical" evidence="1">
    <location>
        <begin position="27"/>
        <end position="46"/>
    </location>
</feature>
<dbReference type="NCBIfam" id="TIGR00791">
    <property type="entry name" value="gntP"/>
    <property type="match status" value="1"/>
</dbReference>
<protein>
    <submittedName>
        <fullName evidence="2">Gluconate transporter</fullName>
    </submittedName>
</protein>
<feature type="transmembrane region" description="Helical" evidence="1">
    <location>
        <begin position="419"/>
        <end position="443"/>
    </location>
</feature>
<dbReference type="PIRSF" id="PIRSF002746">
    <property type="entry name" value="Gluconate_transporter"/>
    <property type="match status" value="1"/>
</dbReference>
<dbReference type="Proteomes" id="UP000664807">
    <property type="component" value="Unassembled WGS sequence"/>
</dbReference>
<feature type="transmembrane region" description="Helical" evidence="1">
    <location>
        <begin position="103"/>
        <end position="127"/>
    </location>
</feature>
<dbReference type="RefSeq" id="WP_207026796.1">
    <property type="nucleotide sequence ID" value="NZ_JAFLNM010000001.1"/>
</dbReference>
<feature type="transmembrane region" description="Helical" evidence="1">
    <location>
        <begin position="5"/>
        <end position="21"/>
    </location>
</feature>
<proteinExistence type="predicted"/>
<feature type="transmembrane region" description="Helical" evidence="1">
    <location>
        <begin position="177"/>
        <end position="196"/>
    </location>
</feature>
<feature type="transmembrane region" description="Helical" evidence="1">
    <location>
        <begin position="139"/>
        <end position="157"/>
    </location>
</feature>
<feature type="transmembrane region" description="Helical" evidence="1">
    <location>
        <begin position="299"/>
        <end position="319"/>
    </location>
</feature>
<dbReference type="PANTHER" id="PTHR30354">
    <property type="entry name" value="GNT FAMILY GLUCONATE TRANSPORTER"/>
    <property type="match status" value="1"/>
</dbReference>
<keyword evidence="1" id="KW-1133">Transmembrane helix</keyword>
<keyword evidence="1" id="KW-0812">Transmembrane</keyword>
<dbReference type="InterPro" id="IPR003474">
    <property type="entry name" value="Glcn_transporter"/>
</dbReference>
<gene>
    <name evidence="2" type="ORF">J0654_06180</name>
</gene>
<feature type="transmembrane region" description="Helical" evidence="1">
    <location>
        <begin position="254"/>
        <end position="279"/>
    </location>
</feature>
<keyword evidence="1" id="KW-0472">Membrane</keyword>
<accession>A0ABS3FDK1</accession>
<reference evidence="2 3" key="1">
    <citation type="submission" date="2021-03" db="EMBL/GenBank/DDBJ databases">
        <title>Muricauda lutimaris sp. nov. and Muricauda ruestringensis sp. nov, two marine members of the Flavobacteriaceae isolated from deep sea sediments of Western Pacific.</title>
        <authorList>
            <person name="Zhao S."/>
            <person name="Liu R."/>
        </authorList>
    </citation>
    <scope>NUCLEOTIDE SEQUENCE [LARGE SCALE GENOMIC DNA]</scope>
    <source>
        <strain evidence="2 3">BC31-3-A3</strain>
    </source>
</reference>
<dbReference type="PANTHER" id="PTHR30354:SF25">
    <property type="entry name" value="INNER MEMBRANE PERMEASE YGBN"/>
    <property type="match status" value="1"/>
</dbReference>
<comment type="caution">
    <text evidence="2">The sequence shown here is derived from an EMBL/GenBank/DDBJ whole genome shotgun (WGS) entry which is preliminary data.</text>
</comment>
<feature type="transmembrane region" description="Helical" evidence="1">
    <location>
        <begin position="339"/>
        <end position="368"/>
    </location>
</feature>